<dbReference type="PANTHER" id="PTHR31025:SF9">
    <property type="entry name" value="SI:DKEY-286J15.1"/>
    <property type="match status" value="1"/>
</dbReference>
<dbReference type="RefSeq" id="XP_065648900.1">
    <property type="nucleotide sequence ID" value="XM_065792828.1"/>
</dbReference>
<sequence length="477" mass="54451">MGIKMGQAIKIQAIIEEKKKNDITSTSFSLSETLNSSLDELALSPTLSSTIQSSPDVLNESSKVKLKVSTIDVQVALRLDNFDFNIRSLLDEHQTGKLVLAEYDSTGALVKRRQDMIHIVVNSMVHRVGNMYPSTKTKSNLPKAIITAFPKLHSGGKLGYENCYSPYTEYVVGNKKRKVTPHGHIEERLKTMRKHVGVHVQACRKRVIVLAEEFHSSAPFSKKELSMIGELRFDDLGYERKLDYMEKTSCSRRKWIVNCRPTFEDLLKIFPPLKDLAIHFQKDFCCNFLESNDFLAHWEQITPHVISWAGQKTNLMVKQILAELDMQDNPSLGIEMDFAFLLLPFIIKVPSKNKSCASAAEVAEHFIQFYPVSTPMEVVIQSRTHKHPLVIALDTHCSVEQLFIVTECRAVPVNRCISYAVDILIKLYFLMNMEYAEQCSHILYFLQHTVLGYQDEMHLSRGASDLSLYLRQKLNQF</sequence>
<dbReference type="GeneID" id="136078061"/>
<organism evidence="1 2">
    <name type="scientific">Hydra vulgaris</name>
    <name type="common">Hydra</name>
    <name type="synonym">Hydra attenuata</name>
    <dbReference type="NCBI Taxonomy" id="6087"/>
    <lineage>
        <taxon>Eukaryota</taxon>
        <taxon>Metazoa</taxon>
        <taxon>Cnidaria</taxon>
        <taxon>Hydrozoa</taxon>
        <taxon>Hydroidolina</taxon>
        <taxon>Anthoathecata</taxon>
        <taxon>Aplanulata</taxon>
        <taxon>Hydridae</taxon>
        <taxon>Hydra</taxon>
    </lineage>
</organism>
<dbReference type="PANTHER" id="PTHR31025">
    <property type="entry name" value="SI:CH211-196P9.1-RELATED"/>
    <property type="match status" value="1"/>
</dbReference>
<dbReference type="Proteomes" id="UP001652625">
    <property type="component" value="Chromosome 03"/>
</dbReference>
<evidence type="ECO:0000313" key="2">
    <source>
        <dbReference type="RefSeq" id="XP_065648900.1"/>
    </source>
</evidence>
<gene>
    <name evidence="2" type="primary">LOC136078061</name>
</gene>
<evidence type="ECO:0000313" key="1">
    <source>
        <dbReference type="Proteomes" id="UP001652625"/>
    </source>
</evidence>
<proteinExistence type="predicted"/>
<protein>
    <submittedName>
        <fullName evidence="2">Uncharacterized protein LOC136078061</fullName>
    </submittedName>
</protein>
<accession>A0ABM4BIN2</accession>
<reference evidence="2" key="1">
    <citation type="submission" date="2025-08" db="UniProtKB">
        <authorList>
            <consortium name="RefSeq"/>
        </authorList>
    </citation>
    <scope>IDENTIFICATION</scope>
</reference>
<keyword evidence="1" id="KW-1185">Reference proteome</keyword>
<name>A0ABM4BIN2_HYDVU</name>